<feature type="region of interest" description="Disordered" evidence="1">
    <location>
        <begin position="258"/>
        <end position="278"/>
    </location>
</feature>
<feature type="compositionally biased region" description="Low complexity" evidence="1">
    <location>
        <begin position="263"/>
        <end position="278"/>
    </location>
</feature>
<feature type="region of interest" description="Disordered" evidence="1">
    <location>
        <begin position="369"/>
        <end position="395"/>
    </location>
</feature>
<dbReference type="PANTHER" id="PTHR32108:SF9">
    <property type="entry name" value="REVERSE TRANSCRIPTASE RNASE H-LIKE DOMAIN-CONTAINING PROTEIN"/>
    <property type="match status" value="1"/>
</dbReference>
<sequence length="547" mass="62163">MTQIREQMNKLYELFTQKMTINAVPTQETPTHLPRYAPQPYGMPYGENTNTEDQHECQRQEQAENIGGEQTQGQRTTPRATVYYHPPQNPNMTIAPPPISNEKLSSLEDHGLDTTDLCLVPNIILPIDFKVPMFEKYKGSSCPPVHLAMYCRKWLPLYTKTTFWPIASKTALQRWRELVAQVQPPLSEKEMVTMFIDTFPSPVYDKVVGSVATNFADLVIVGERIEFGIKRGKFAQTPSNIGFAKKTMGKSEAITFVGPTPTPNRESSSNSTNNCSGGRNRVFTPIHMPYTTLLPKLLQKNLIVVLPLKPLEPPYPRSYDPNAKCEYHVGAIGHSTKRCWSFKHKVQDLIDAGWLGFEDNEPNVRTNPLPAHGGQSKTALSHEIQSPERREASLVRSEEVAMIRGEPGSWQGELHKSKEGLTNWTAEELSDEDLFTITNNEPSLNDNAIHINEDPISTEESIKDDGAEIKALVEIEKWIEQEKPKFQPWAEELESVNLGDEKEKKEVKMGKQMPLDLRIELIKLLKEYFDIFTWSYRDMPGLNREIV</sequence>
<proteinExistence type="predicted"/>
<dbReference type="EMBL" id="QJKJ01000448">
    <property type="protein sequence ID" value="RDY12551.1"/>
    <property type="molecule type" value="Genomic_DNA"/>
</dbReference>
<protein>
    <recommendedName>
        <fullName evidence="4">Retrotransposon gag domain-containing protein</fullName>
    </recommendedName>
</protein>
<evidence type="ECO:0008006" key="4">
    <source>
        <dbReference type="Google" id="ProtNLM"/>
    </source>
</evidence>
<dbReference type="PANTHER" id="PTHR32108">
    <property type="entry name" value="DNA-DIRECTED RNA POLYMERASE SUBUNIT ALPHA"/>
    <property type="match status" value="1"/>
</dbReference>
<feature type="non-terminal residue" evidence="2">
    <location>
        <position position="1"/>
    </location>
</feature>
<evidence type="ECO:0000256" key="1">
    <source>
        <dbReference type="SAM" id="MobiDB-lite"/>
    </source>
</evidence>
<evidence type="ECO:0000313" key="2">
    <source>
        <dbReference type="EMBL" id="RDY12551.1"/>
    </source>
</evidence>
<dbReference type="OrthoDB" id="1724165at2759"/>
<accession>A0A371IBZ4</accession>
<reference evidence="2" key="1">
    <citation type="submission" date="2018-05" db="EMBL/GenBank/DDBJ databases">
        <title>Draft genome of Mucuna pruriens seed.</title>
        <authorList>
            <person name="Nnadi N.E."/>
            <person name="Vos R."/>
            <person name="Hasami M.H."/>
            <person name="Devisetty U.K."/>
            <person name="Aguiy J.C."/>
        </authorList>
    </citation>
    <scope>NUCLEOTIDE SEQUENCE [LARGE SCALE GENOMIC DNA]</scope>
    <source>
        <strain evidence="2">JCA_2017</strain>
    </source>
</reference>
<feature type="compositionally biased region" description="Basic and acidic residues" evidence="1">
    <location>
        <begin position="385"/>
        <end position="395"/>
    </location>
</feature>
<evidence type="ECO:0000313" key="3">
    <source>
        <dbReference type="Proteomes" id="UP000257109"/>
    </source>
</evidence>
<keyword evidence="3" id="KW-1185">Reference proteome</keyword>
<comment type="caution">
    <text evidence="2">The sequence shown here is derived from an EMBL/GenBank/DDBJ whole genome shotgun (WGS) entry which is preliminary data.</text>
</comment>
<organism evidence="2 3">
    <name type="scientific">Mucuna pruriens</name>
    <name type="common">Velvet bean</name>
    <name type="synonym">Dolichos pruriens</name>
    <dbReference type="NCBI Taxonomy" id="157652"/>
    <lineage>
        <taxon>Eukaryota</taxon>
        <taxon>Viridiplantae</taxon>
        <taxon>Streptophyta</taxon>
        <taxon>Embryophyta</taxon>
        <taxon>Tracheophyta</taxon>
        <taxon>Spermatophyta</taxon>
        <taxon>Magnoliopsida</taxon>
        <taxon>eudicotyledons</taxon>
        <taxon>Gunneridae</taxon>
        <taxon>Pentapetalae</taxon>
        <taxon>rosids</taxon>
        <taxon>fabids</taxon>
        <taxon>Fabales</taxon>
        <taxon>Fabaceae</taxon>
        <taxon>Papilionoideae</taxon>
        <taxon>50 kb inversion clade</taxon>
        <taxon>NPAAA clade</taxon>
        <taxon>indigoferoid/millettioid clade</taxon>
        <taxon>Phaseoleae</taxon>
        <taxon>Mucuna</taxon>
    </lineage>
</organism>
<dbReference type="Proteomes" id="UP000257109">
    <property type="component" value="Unassembled WGS sequence"/>
</dbReference>
<gene>
    <name evidence="2" type="ORF">CR513_02632</name>
</gene>
<name>A0A371IBZ4_MUCPR</name>
<dbReference type="AlphaFoldDB" id="A0A371IBZ4"/>